<dbReference type="AlphaFoldDB" id="A0AAV7KGR4"/>
<dbReference type="EMBL" id="JAKMXF010000033">
    <property type="protein sequence ID" value="KAI6660542.1"/>
    <property type="molecule type" value="Genomic_DNA"/>
</dbReference>
<dbReference type="Proteomes" id="UP001165289">
    <property type="component" value="Unassembled WGS sequence"/>
</dbReference>
<name>A0AAV7KGR4_9METZ</name>
<sequence length="590" mass="67142">MSTTDIEVSCNFEIFTTKLKSIDYNGLISVLEELPTFTSLLTTQADLLWSCIPSSHLSQLASSCLQFDKDSNIYINVFVTLISCMMSSPNVLHSISFINYTPILMKIGYGPDSVVKEMRQLSLECVECVSYIPECQSILLHNNALSIIVRTKHNFSSTILTNLQENTAFCNYSQQITDVLQNELCSFKDLDKYEYCEHILRVLSCFEPFHFPNTHNLLLLLRDLFLLLRNKVNLERQLLALRASSQLLSLFDIHSLCEYLNFEKKSVLSLNELITFLLLVANLILVNFKLWLDVYMHSGHDHYSHSLSMISYTYQLMRLLEQVEENDCVVLRGSDKCIDFICNSILTIEDISINLCHLMVFADENSNNLSPSLSHAVLRLLSIYLADHELDKHIDVLAKLCPVLIRLLCNLSMDKYFAEINKFDISLLKDYSTLNNYCVNLEENLSNCMSEFLPAALNLSQHTQIPLAQSGYLHLLIVYFSKLYVSPIIGDITSESNLENKSVIFDLILTNITNIPVDYSLYKLAVSLILINKSNTTQSTSQLENKLMKELINGLSGCEFISYLPQNLAATLQHIVTSPAATPLRQYMNH</sequence>
<accession>A0AAV7KGR4</accession>
<gene>
    <name evidence="1" type="ORF">LOD99_14126</name>
</gene>
<evidence type="ECO:0000313" key="2">
    <source>
        <dbReference type="Proteomes" id="UP001165289"/>
    </source>
</evidence>
<protein>
    <submittedName>
        <fullName evidence="1">Uncharacterized protein</fullName>
    </submittedName>
</protein>
<keyword evidence="2" id="KW-1185">Reference proteome</keyword>
<evidence type="ECO:0000313" key="1">
    <source>
        <dbReference type="EMBL" id="KAI6660542.1"/>
    </source>
</evidence>
<comment type="caution">
    <text evidence="1">The sequence shown here is derived from an EMBL/GenBank/DDBJ whole genome shotgun (WGS) entry which is preliminary data.</text>
</comment>
<organism evidence="1 2">
    <name type="scientific">Oopsacas minuta</name>
    <dbReference type="NCBI Taxonomy" id="111878"/>
    <lineage>
        <taxon>Eukaryota</taxon>
        <taxon>Metazoa</taxon>
        <taxon>Porifera</taxon>
        <taxon>Hexactinellida</taxon>
        <taxon>Hexasterophora</taxon>
        <taxon>Lyssacinosida</taxon>
        <taxon>Leucopsacidae</taxon>
        <taxon>Oopsacas</taxon>
    </lineage>
</organism>
<reference evidence="1 2" key="1">
    <citation type="journal article" date="2023" name="BMC Biol.">
        <title>The compact genome of the sponge Oopsacas minuta (Hexactinellida) is lacking key metazoan core genes.</title>
        <authorList>
            <person name="Santini S."/>
            <person name="Schenkelaars Q."/>
            <person name="Jourda C."/>
            <person name="Duchesne M."/>
            <person name="Belahbib H."/>
            <person name="Rocher C."/>
            <person name="Selva M."/>
            <person name="Riesgo A."/>
            <person name="Vervoort M."/>
            <person name="Leys S.P."/>
            <person name="Kodjabachian L."/>
            <person name="Le Bivic A."/>
            <person name="Borchiellini C."/>
            <person name="Claverie J.M."/>
            <person name="Renard E."/>
        </authorList>
    </citation>
    <scope>NUCLEOTIDE SEQUENCE [LARGE SCALE GENOMIC DNA]</scope>
    <source>
        <strain evidence="1">SPO-2</strain>
    </source>
</reference>
<proteinExistence type="predicted"/>